<reference evidence="3 4" key="1">
    <citation type="submission" date="2020-08" db="EMBL/GenBank/DDBJ databases">
        <title>Sequencing the genomes of 1000 actinobacteria strains.</title>
        <authorList>
            <person name="Klenk H.-P."/>
        </authorList>
    </citation>
    <scope>NUCLEOTIDE SEQUENCE [LARGE SCALE GENOMIC DNA]</scope>
    <source>
        <strain evidence="3 4">DSM 45362</strain>
    </source>
</reference>
<name>A0A841C5K1_9ACTN</name>
<proteinExistence type="predicted"/>
<feature type="compositionally biased region" description="Basic and acidic residues" evidence="1">
    <location>
        <begin position="100"/>
        <end position="110"/>
    </location>
</feature>
<dbReference type="Pfam" id="PF20271">
    <property type="entry name" value="CATASP"/>
    <property type="match status" value="1"/>
</dbReference>
<organism evidence="3 4">
    <name type="scientific">Allocatelliglobosispora scoriae</name>
    <dbReference type="NCBI Taxonomy" id="643052"/>
    <lineage>
        <taxon>Bacteria</taxon>
        <taxon>Bacillati</taxon>
        <taxon>Actinomycetota</taxon>
        <taxon>Actinomycetes</taxon>
        <taxon>Micromonosporales</taxon>
        <taxon>Micromonosporaceae</taxon>
        <taxon>Allocatelliglobosispora</taxon>
    </lineage>
</organism>
<evidence type="ECO:0000256" key="1">
    <source>
        <dbReference type="SAM" id="MobiDB-lite"/>
    </source>
</evidence>
<dbReference type="InterPro" id="IPR046924">
    <property type="entry name" value="CATASP"/>
</dbReference>
<feature type="region of interest" description="Disordered" evidence="1">
    <location>
        <begin position="90"/>
        <end position="110"/>
    </location>
</feature>
<protein>
    <recommendedName>
        <fullName evidence="2">CATRA-Associated Small Protein domain-containing protein</fullName>
    </recommendedName>
</protein>
<accession>A0A841C5K1</accession>
<keyword evidence="4" id="KW-1185">Reference proteome</keyword>
<evidence type="ECO:0000313" key="3">
    <source>
        <dbReference type="EMBL" id="MBB5874569.1"/>
    </source>
</evidence>
<sequence>MSMFDLVASTRSTLLDLQDWQLTPEQWTRVDSLLTDLDAALSRSDTQALRSTRILLELCGPVRITRIGTEPTIAAPEHILERTNHLVHSLSLPLPPEQPARQEDNGDAGR</sequence>
<comment type="caution">
    <text evidence="3">The sequence shown here is derived from an EMBL/GenBank/DDBJ whole genome shotgun (WGS) entry which is preliminary data.</text>
</comment>
<dbReference type="Proteomes" id="UP000587527">
    <property type="component" value="Unassembled WGS sequence"/>
</dbReference>
<evidence type="ECO:0000313" key="4">
    <source>
        <dbReference type="Proteomes" id="UP000587527"/>
    </source>
</evidence>
<dbReference type="EMBL" id="JACHMN010000003">
    <property type="protein sequence ID" value="MBB5874569.1"/>
    <property type="molecule type" value="Genomic_DNA"/>
</dbReference>
<feature type="domain" description="CATRA-Associated Small Protein" evidence="2">
    <location>
        <begin position="13"/>
        <end position="92"/>
    </location>
</feature>
<dbReference type="AlphaFoldDB" id="A0A841C5K1"/>
<evidence type="ECO:0000259" key="2">
    <source>
        <dbReference type="Pfam" id="PF20271"/>
    </source>
</evidence>
<gene>
    <name evidence="3" type="ORF">F4553_008003</name>
</gene>